<feature type="transmembrane region" description="Helical" evidence="1">
    <location>
        <begin position="32"/>
        <end position="50"/>
    </location>
</feature>
<feature type="transmembrane region" description="Helical" evidence="1">
    <location>
        <begin position="62"/>
        <end position="81"/>
    </location>
</feature>
<gene>
    <name evidence="2" type="ORF">CO077_00995</name>
</gene>
<proteinExistence type="predicted"/>
<dbReference type="InterPro" id="IPR007165">
    <property type="entry name" value="Phage_holin_4_2"/>
</dbReference>
<protein>
    <recommendedName>
        <fullName evidence="4">Phage holin family protein</fullName>
    </recommendedName>
</protein>
<dbReference type="PANTHER" id="PTHR37309">
    <property type="entry name" value="SLR0284 PROTEIN"/>
    <property type="match status" value="1"/>
</dbReference>
<keyword evidence="1" id="KW-0812">Transmembrane</keyword>
<keyword evidence="1" id="KW-0472">Membrane</keyword>
<keyword evidence="1" id="KW-1133">Transmembrane helix</keyword>
<organism evidence="2 3">
    <name type="scientific">Candidatus Nealsonbacteria bacterium CG_4_9_14_0_8_um_filter_35_12</name>
    <dbReference type="NCBI Taxonomy" id="1974692"/>
    <lineage>
        <taxon>Bacteria</taxon>
        <taxon>Candidatus Nealsoniibacteriota</taxon>
    </lineage>
</organism>
<dbReference type="PANTHER" id="PTHR37309:SF1">
    <property type="entry name" value="SLR0284 PROTEIN"/>
    <property type="match status" value="1"/>
</dbReference>
<feature type="transmembrane region" description="Helical" evidence="1">
    <location>
        <begin position="93"/>
        <end position="114"/>
    </location>
</feature>
<name>A0A2M8DN70_9BACT</name>
<evidence type="ECO:0000313" key="3">
    <source>
        <dbReference type="Proteomes" id="UP000228875"/>
    </source>
</evidence>
<dbReference type="Proteomes" id="UP000228875">
    <property type="component" value="Unassembled WGS sequence"/>
</dbReference>
<accession>A0A2M8DN70</accession>
<reference evidence="3" key="1">
    <citation type="submission" date="2017-09" db="EMBL/GenBank/DDBJ databases">
        <title>Depth-based differentiation of microbial function through sediment-hosted aquifers and enrichment of novel symbionts in the deep terrestrial subsurface.</title>
        <authorList>
            <person name="Probst A.J."/>
            <person name="Ladd B."/>
            <person name="Jarett J.K."/>
            <person name="Geller-Mcgrath D.E."/>
            <person name="Sieber C.M.K."/>
            <person name="Emerson J.B."/>
            <person name="Anantharaman K."/>
            <person name="Thomas B.C."/>
            <person name="Malmstrom R."/>
            <person name="Stieglmeier M."/>
            <person name="Klingl A."/>
            <person name="Woyke T."/>
            <person name="Ryan C.M."/>
            <person name="Banfield J.F."/>
        </authorList>
    </citation>
    <scope>NUCLEOTIDE SEQUENCE [LARGE SCALE GENOMIC DNA]</scope>
</reference>
<dbReference type="EMBL" id="PFTB01000024">
    <property type="protein sequence ID" value="PJB99568.1"/>
    <property type="molecule type" value="Genomic_DNA"/>
</dbReference>
<dbReference type="Pfam" id="PF04020">
    <property type="entry name" value="Phage_holin_4_2"/>
    <property type="match status" value="1"/>
</dbReference>
<evidence type="ECO:0000313" key="2">
    <source>
        <dbReference type="EMBL" id="PJB99568.1"/>
    </source>
</evidence>
<sequence length="117" mass="13386">MIVKRLISQILAGILGLYLAKKFIPDVQFSGNWQFLVLTGLVLGLINFFIKPILKIITLPIRIFTFGLFSLVINMGMIWIVTRFFPQLKISTIFALFLTSVIVWGLNLIFPLFLPKK</sequence>
<dbReference type="AlphaFoldDB" id="A0A2M8DN70"/>
<comment type="caution">
    <text evidence="2">The sequence shown here is derived from an EMBL/GenBank/DDBJ whole genome shotgun (WGS) entry which is preliminary data.</text>
</comment>
<evidence type="ECO:0008006" key="4">
    <source>
        <dbReference type="Google" id="ProtNLM"/>
    </source>
</evidence>
<evidence type="ECO:0000256" key="1">
    <source>
        <dbReference type="SAM" id="Phobius"/>
    </source>
</evidence>